<comment type="subcellular location">
    <subcellularLocation>
        <location evidence="1">Cytoplasm</location>
        <location evidence="1">Cytosol</location>
    </subcellularLocation>
</comment>
<comment type="caution">
    <text evidence="7">The sequence shown here is derived from an EMBL/GenBank/DDBJ whole genome shotgun (WGS) entry which is preliminary data.</text>
</comment>
<organism evidence="7 8">
    <name type="scientific">Umbra pygmaea</name>
    <name type="common">Eastern mudminnow</name>
    <dbReference type="NCBI Taxonomy" id="75934"/>
    <lineage>
        <taxon>Eukaryota</taxon>
        <taxon>Metazoa</taxon>
        <taxon>Chordata</taxon>
        <taxon>Craniata</taxon>
        <taxon>Vertebrata</taxon>
        <taxon>Euteleostomi</taxon>
        <taxon>Actinopterygii</taxon>
        <taxon>Neopterygii</taxon>
        <taxon>Teleostei</taxon>
        <taxon>Protacanthopterygii</taxon>
        <taxon>Esociformes</taxon>
        <taxon>Umbridae</taxon>
        <taxon>Umbra</taxon>
    </lineage>
</organism>
<evidence type="ECO:0000256" key="4">
    <source>
        <dbReference type="ARBA" id="ARBA00022859"/>
    </source>
</evidence>
<sequence length="355" mass="39920">MKDPALDESGLNVDVKEEMKDPALDESGLSEAVEEVIVVEDYPALGMTREMSKLQGIYPPTLRSDEGCNPCDSLTFSSDTSARSNLVKKLVSKVTKKSPREAVEEVIVVEDYPALDSTDLLDHPHMMSPGKFIPEIINQENWRKYRFQCPSAGLFQCRKTGLVFGMKGQGEVLYRTIPWDRKLLAQAGKRPAGPLFEFTCNKGSVCQLHLPHCEIHSEGGCDSLSVAYVKDNDSMMFINPVQIMESHVILNIHGFSEYGITKETNAPPSPIRAVVLLFYELPDVNNKSILNILMLPKNVDLGKVCEKRKNREGNREQYIKTNPNCELILNHIMTPIQSNLLYEHHRDRSGCRLIS</sequence>
<evidence type="ECO:0000256" key="3">
    <source>
        <dbReference type="ARBA" id="ARBA00022588"/>
    </source>
</evidence>
<gene>
    <name evidence="7" type="ORF">UPYG_G00054200</name>
</gene>
<evidence type="ECO:0000256" key="5">
    <source>
        <dbReference type="SAM" id="MobiDB-lite"/>
    </source>
</evidence>
<evidence type="ECO:0000259" key="6">
    <source>
        <dbReference type="PROSITE" id="PS51830"/>
    </source>
</evidence>
<protein>
    <recommendedName>
        <fullName evidence="6">FIIND domain-containing protein</fullName>
    </recommendedName>
</protein>
<evidence type="ECO:0000313" key="7">
    <source>
        <dbReference type="EMBL" id="KAL1005079.1"/>
    </source>
</evidence>
<evidence type="ECO:0000256" key="1">
    <source>
        <dbReference type="ARBA" id="ARBA00004514"/>
    </source>
</evidence>
<dbReference type="GO" id="GO:0045087">
    <property type="term" value="P:innate immune response"/>
    <property type="evidence" value="ECO:0007669"/>
    <property type="project" value="UniProtKB-KW"/>
</dbReference>
<proteinExistence type="predicted"/>
<dbReference type="InterPro" id="IPR025307">
    <property type="entry name" value="FIIND_dom"/>
</dbReference>
<evidence type="ECO:0000256" key="2">
    <source>
        <dbReference type="ARBA" id="ARBA00022490"/>
    </source>
</evidence>
<dbReference type="PANTHER" id="PTHR46985:SF2">
    <property type="entry name" value="APOPTOSIS-ASSOCIATED SPECK-LIKE PROTEIN CONTAINING A CARD"/>
    <property type="match status" value="1"/>
</dbReference>
<keyword evidence="2" id="KW-0963">Cytoplasm</keyword>
<keyword evidence="4" id="KW-0391">Immunity</keyword>
<evidence type="ECO:0000313" key="8">
    <source>
        <dbReference type="Proteomes" id="UP001557470"/>
    </source>
</evidence>
<keyword evidence="8" id="KW-1185">Reference proteome</keyword>
<dbReference type="Pfam" id="PF13553">
    <property type="entry name" value="FIIND"/>
    <property type="match status" value="1"/>
</dbReference>
<name>A0ABD0X840_UMBPY</name>
<dbReference type="EMBL" id="JAGEUA010000002">
    <property type="protein sequence ID" value="KAL1005079.1"/>
    <property type="molecule type" value="Genomic_DNA"/>
</dbReference>
<dbReference type="GO" id="GO:0005829">
    <property type="term" value="C:cytosol"/>
    <property type="evidence" value="ECO:0007669"/>
    <property type="project" value="UniProtKB-SubCell"/>
</dbReference>
<dbReference type="Proteomes" id="UP001557470">
    <property type="component" value="Unassembled WGS sequence"/>
</dbReference>
<dbReference type="AlphaFoldDB" id="A0ABD0X840"/>
<dbReference type="InterPro" id="IPR051249">
    <property type="entry name" value="NLRP_Inflammasome"/>
</dbReference>
<reference evidence="7 8" key="1">
    <citation type="submission" date="2024-06" db="EMBL/GenBank/DDBJ databases">
        <authorList>
            <person name="Pan Q."/>
            <person name="Wen M."/>
            <person name="Jouanno E."/>
            <person name="Zahm M."/>
            <person name="Klopp C."/>
            <person name="Cabau C."/>
            <person name="Louis A."/>
            <person name="Berthelot C."/>
            <person name="Parey E."/>
            <person name="Roest Crollius H."/>
            <person name="Montfort J."/>
            <person name="Robinson-Rechavi M."/>
            <person name="Bouchez O."/>
            <person name="Lampietro C."/>
            <person name="Lopez Roques C."/>
            <person name="Donnadieu C."/>
            <person name="Postlethwait J."/>
            <person name="Bobe J."/>
            <person name="Verreycken H."/>
            <person name="Guiguen Y."/>
        </authorList>
    </citation>
    <scope>NUCLEOTIDE SEQUENCE [LARGE SCALE GENOMIC DNA]</scope>
    <source>
        <strain evidence="7">Up_M1</strain>
        <tissue evidence="7">Testis</tissue>
    </source>
</reference>
<feature type="region of interest" description="Disordered" evidence="5">
    <location>
        <begin position="1"/>
        <end position="21"/>
    </location>
</feature>
<dbReference type="PANTHER" id="PTHR46985">
    <property type="entry name" value="NACHT, LRR AND PYD DOMAINS-CONTAINING PROTEIN 1"/>
    <property type="match status" value="1"/>
</dbReference>
<accession>A0ABD0X840</accession>
<dbReference type="Pfam" id="PF23679">
    <property type="entry name" value="UPA-FIIND"/>
    <property type="match status" value="1"/>
</dbReference>
<keyword evidence="3" id="KW-0399">Innate immunity</keyword>
<feature type="domain" description="FIIND" evidence="6">
    <location>
        <begin position="126"/>
        <end position="355"/>
    </location>
</feature>
<dbReference type="PROSITE" id="PS51830">
    <property type="entry name" value="FIIND"/>
    <property type="match status" value="1"/>
</dbReference>